<sequence length="859" mass="90702">MSARRRLALALAVGAVGLGLLPGAPSAGGTTEAAGAAAPAAEGGYSRTRTVTREVLDADGGVDATLSTSYRMTVRADRTTDLRGRERVAISWTGAAPSGGRASNPYGEKGLLQEYPVMVLQCRGTDDADLPLAKRVRPETCWTSSVAQRSQRLRSRSESTWLVDRYADEADRQPVSGMDPFPGADCPGLDTTVANTHLTEFVSQAGRTYPACAADRMPPEAAVDAAFPPSELAAYTDLDGKGSVQFEVRSSVENESLGCSHEVACSIVVVPILGISCDRPSSPMTSTDRACRKAGRFAAGSSNFAEEGVDQAVSPSLWWSASNWRNRFSIPVTFGLPAGVCDVLDPRAPTKFFGSELMAQAALQWAPAYCLRDDRFNFALSQMPDNAGWENMENGAGPAAFVSSEHQQAGADPVGYAPTAISGFSIGYTIDRPDNGGEYDRLRLNPRLLAKLLTQSYLGSDLGRGHPGIGDNPMAIMDDPEFVRLNPGLSRNVQEAGATLLSLSVSSDLIRQLTSYIAQDADAMAFVAGTPDPWGMKVNPAYRSLDLPRDEWPLLDSYIPETQNECLKQNPTVYFTQLASPVSTLRTIADALIDAWPYVQTRCDYDTATSTYKLGRKDRQNYGTRFMVGLVSLGDADRFGMRSAALLTSKGRYVAPTDRSLSAAVGLMRRSGAHRPFTVTQEAVTAAGDAYPGTMVVYTTAKLESLARPQARQVASFIRIATSEGQVRGRGNGDLPGGYLPIRKTGVTAPLWRAAQQTASAIEAQKGAGTTTPEEVPPPSDAAPPASGDAAAPPAGTPSKAGPGATPTTADGTTPTAATTEETTSSLGNVLLPVLLLVGGLAIASSVVSQLVGRRAGTP</sequence>
<dbReference type="AlphaFoldDB" id="A0A7Y9ZE90"/>
<feature type="compositionally biased region" description="Low complexity" evidence="1">
    <location>
        <begin position="27"/>
        <end position="44"/>
    </location>
</feature>
<accession>A0A7Y9ZE90</accession>
<feature type="compositionally biased region" description="Low complexity" evidence="1">
    <location>
        <begin position="783"/>
        <end position="824"/>
    </location>
</feature>
<protein>
    <submittedName>
        <fullName evidence="3">Uncharacterized protein</fullName>
    </submittedName>
</protein>
<feature type="region of interest" description="Disordered" evidence="1">
    <location>
        <begin position="756"/>
        <end position="824"/>
    </location>
</feature>
<reference evidence="3 4" key="1">
    <citation type="submission" date="2020-07" db="EMBL/GenBank/DDBJ databases">
        <title>Sequencing the genomes of 1000 actinobacteria strains.</title>
        <authorList>
            <person name="Klenk H.-P."/>
        </authorList>
    </citation>
    <scope>NUCLEOTIDE SEQUENCE [LARGE SCALE GENOMIC DNA]</scope>
    <source>
        <strain evidence="3 4">DSM 15131</strain>
    </source>
</reference>
<name>A0A7Y9ZE90_9ACTN</name>
<organism evidence="3 4">
    <name type="scientific">Nocardioides aromaticivorans</name>
    <dbReference type="NCBI Taxonomy" id="200618"/>
    <lineage>
        <taxon>Bacteria</taxon>
        <taxon>Bacillati</taxon>
        <taxon>Actinomycetota</taxon>
        <taxon>Actinomycetes</taxon>
        <taxon>Propionibacteriales</taxon>
        <taxon>Nocardioidaceae</taxon>
        <taxon>Nocardioides</taxon>
    </lineage>
</organism>
<gene>
    <name evidence="3" type="ORF">BJ993_000904</name>
</gene>
<dbReference type="Proteomes" id="UP000562045">
    <property type="component" value="Unassembled WGS sequence"/>
</dbReference>
<proteinExistence type="predicted"/>
<evidence type="ECO:0000256" key="1">
    <source>
        <dbReference type="SAM" id="MobiDB-lite"/>
    </source>
</evidence>
<dbReference type="SUPFAM" id="SSF53850">
    <property type="entry name" value="Periplasmic binding protein-like II"/>
    <property type="match status" value="1"/>
</dbReference>
<evidence type="ECO:0000313" key="3">
    <source>
        <dbReference type="EMBL" id="NYI43824.1"/>
    </source>
</evidence>
<feature type="chain" id="PRO_5038756907" evidence="2">
    <location>
        <begin position="28"/>
        <end position="859"/>
    </location>
</feature>
<dbReference type="EMBL" id="JACBZM010000001">
    <property type="protein sequence ID" value="NYI43824.1"/>
    <property type="molecule type" value="Genomic_DNA"/>
</dbReference>
<comment type="caution">
    <text evidence="3">The sequence shown here is derived from an EMBL/GenBank/DDBJ whole genome shotgun (WGS) entry which is preliminary data.</text>
</comment>
<feature type="signal peptide" evidence="2">
    <location>
        <begin position="1"/>
        <end position="27"/>
    </location>
</feature>
<dbReference type="RefSeq" id="WP_179647895.1">
    <property type="nucleotide sequence ID" value="NZ_JACBZM010000001.1"/>
</dbReference>
<keyword evidence="2" id="KW-0732">Signal</keyword>
<evidence type="ECO:0000313" key="4">
    <source>
        <dbReference type="Proteomes" id="UP000562045"/>
    </source>
</evidence>
<feature type="region of interest" description="Disordered" evidence="1">
    <location>
        <begin position="27"/>
        <end position="46"/>
    </location>
</feature>
<evidence type="ECO:0000256" key="2">
    <source>
        <dbReference type="SAM" id="SignalP"/>
    </source>
</evidence>
<dbReference type="Gene3D" id="3.40.190.10">
    <property type="entry name" value="Periplasmic binding protein-like II"/>
    <property type="match status" value="2"/>
</dbReference>